<feature type="non-terminal residue" evidence="1">
    <location>
        <position position="1"/>
    </location>
</feature>
<comment type="caution">
    <text evidence="1">The sequence shown here is derived from an EMBL/GenBank/DDBJ whole genome shotgun (WGS) entry which is preliminary data.</text>
</comment>
<dbReference type="EMBL" id="UYJE01010390">
    <property type="protein sequence ID" value="VDI82782.1"/>
    <property type="molecule type" value="Genomic_DNA"/>
</dbReference>
<sequence length="68" mass="7483">LRLETFFSPDIFSTHASTLGIRLKGIAGMVTSIPPYAFGLQEKLPFYPNMLTTVVEVVIIVDPSDTLL</sequence>
<dbReference type="AlphaFoldDB" id="A0A8B6HPD5"/>
<gene>
    <name evidence="1" type="ORF">MGAL_10B053730</name>
</gene>
<protein>
    <submittedName>
        <fullName evidence="1">Uncharacterized protein</fullName>
    </submittedName>
</protein>
<reference evidence="1" key="1">
    <citation type="submission" date="2018-11" db="EMBL/GenBank/DDBJ databases">
        <authorList>
            <person name="Alioto T."/>
            <person name="Alioto T."/>
        </authorList>
    </citation>
    <scope>NUCLEOTIDE SEQUENCE</scope>
</reference>
<proteinExistence type="predicted"/>
<accession>A0A8B6HPD5</accession>
<evidence type="ECO:0000313" key="1">
    <source>
        <dbReference type="EMBL" id="VDI82782.1"/>
    </source>
</evidence>
<keyword evidence="2" id="KW-1185">Reference proteome</keyword>
<organism evidence="1 2">
    <name type="scientific">Mytilus galloprovincialis</name>
    <name type="common">Mediterranean mussel</name>
    <dbReference type="NCBI Taxonomy" id="29158"/>
    <lineage>
        <taxon>Eukaryota</taxon>
        <taxon>Metazoa</taxon>
        <taxon>Spiralia</taxon>
        <taxon>Lophotrochozoa</taxon>
        <taxon>Mollusca</taxon>
        <taxon>Bivalvia</taxon>
        <taxon>Autobranchia</taxon>
        <taxon>Pteriomorphia</taxon>
        <taxon>Mytilida</taxon>
        <taxon>Mytiloidea</taxon>
        <taxon>Mytilidae</taxon>
        <taxon>Mytilinae</taxon>
        <taxon>Mytilus</taxon>
    </lineage>
</organism>
<name>A0A8B6HPD5_MYTGA</name>
<evidence type="ECO:0000313" key="2">
    <source>
        <dbReference type="Proteomes" id="UP000596742"/>
    </source>
</evidence>
<dbReference type="Proteomes" id="UP000596742">
    <property type="component" value="Unassembled WGS sequence"/>
</dbReference>